<dbReference type="VEuPathDB" id="FungiDB:BDBG_17404"/>
<sequence>MTLSNREDQNVEFDFLRPLFLFHVSHQFTRDIGACLWQNAIIKFETPECFFSFIAPRPAIVDSIKFIELELQLFEDWFDN</sequence>
<name>A0A179UUI9_BLAGS</name>
<reference evidence="2" key="1">
    <citation type="journal article" date="2015" name="PLoS Genet.">
        <title>The dynamic genome and transcriptome of the human fungal pathogen Blastomyces and close relative Emmonsia.</title>
        <authorList>
            <person name="Munoz J.F."/>
            <person name="Gauthier G.M."/>
            <person name="Desjardins C.A."/>
            <person name="Gallo J.E."/>
            <person name="Holder J."/>
            <person name="Sullivan T.D."/>
            <person name="Marty A.J."/>
            <person name="Carmen J.C."/>
            <person name="Chen Z."/>
            <person name="Ding L."/>
            <person name="Gujja S."/>
            <person name="Magrini V."/>
            <person name="Misas E."/>
            <person name="Mitreva M."/>
            <person name="Priest M."/>
            <person name="Saif S."/>
            <person name="Whiston E.A."/>
            <person name="Young S."/>
            <person name="Zeng Q."/>
            <person name="Goldman W.E."/>
            <person name="Mardis E.R."/>
            <person name="Taylor J.W."/>
            <person name="McEwen J.G."/>
            <person name="Clay O.K."/>
            <person name="Klein B.S."/>
            <person name="Cuomo C.A."/>
        </authorList>
    </citation>
    <scope>NUCLEOTIDE SEQUENCE [LARGE SCALE GENOMIC DNA]</scope>
    <source>
        <strain evidence="2">SLH14081</strain>
    </source>
</reference>
<accession>A0A179UUI9</accession>
<dbReference type="KEGG" id="bgh:BDBG_17404"/>
<keyword evidence="2" id="KW-1185">Reference proteome</keyword>
<organism evidence="1 2">
    <name type="scientific">Blastomyces gilchristii (strain SLH14081)</name>
    <name type="common">Blastomyces dermatitidis</name>
    <dbReference type="NCBI Taxonomy" id="559298"/>
    <lineage>
        <taxon>Eukaryota</taxon>
        <taxon>Fungi</taxon>
        <taxon>Dikarya</taxon>
        <taxon>Ascomycota</taxon>
        <taxon>Pezizomycotina</taxon>
        <taxon>Eurotiomycetes</taxon>
        <taxon>Eurotiomycetidae</taxon>
        <taxon>Onygenales</taxon>
        <taxon>Ajellomycetaceae</taxon>
        <taxon>Blastomyces</taxon>
    </lineage>
</organism>
<gene>
    <name evidence="1" type="ORF">BDBG_17404</name>
</gene>
<dbReference type="EMBL" id="GG657461">
    <property type="protein sequence ID" value="OAT10711.1"/>
    <property type="molecule type" value="Genomic_DNA"/>
</dbReference>
<dbReference type="AlphaFoldDB" id="A0A179UUI9"/>
<dbReference type="RefSeq" id="XP_031579470.1">
    <property type="nucleotide sequence ID" value="XM_031725134.1"/>
</dbReference>
<dbReference type="GeneID" id="42529121"/>
<evidence type="ECO:0000313" key="2">
    <source>
        <dbReference type="Proteomes" id="UP000002038"/>
    </source>
</evidence>
<evidence type="ECO:0000313" key="1">
    <source>
        <dbReference type="EMBL" id="OAT10711.1"/>
    </source>
</evidence>
<protein>
    <submittedName>
        <fullName evidence="1">Uncharacterized protein</fullName>
    </submittedName>
</protein>
<dbReference type="Proteomes" id="UP000002038">
    <property type="component" value="Unassembled WGS sequence"/>
</dbReference>
<dbReference type="OrthoDB" id="4186596at2759"/>
<proteinExistence type="predicted"/>